<evidence type="ECO:0000313" key="1">
    <source>
        <dbReference type="EMBL" id="MDQ9554183.1"/>
    </source>
</evidence>
<accession>A0ABD5BCD9</accession>
<gene>
    <name evidence="1" type="ORF">RF091_01330</name>
</gene>
<dbReference type="EMBL" id="JAVIPQ010000029">
    <property type="protein sequence ID" value="MDQ9554183.1"/>
    <property type="molecule type" value="Genomic_DNA"/>
</dbReference>
<evidence type="ECO:0000313" key="2">
    <source>
        <dbReference type="Proteomes" id="UP001234811"/>
    </source>
</evidence>
<dbReference type="RefSeq" id="WP_309212798.1">
    <property type="nucleotide sequence ID" value="NZ_JAVIPQ010000029.1"/>
</dbReference>
<protein>
    <submittedName>
        <fullName evidence="1">Uncharacterized protein</fullName>
    </submittedName>
</protein>
<comment type="caution">
    <text evidence="1">The sequence shown here is derived from an EMBL/GenBank/DDBJ whole genome shotgun (WGS) entry which is preliminary data.</text>
</comment>
<reference evidence="1 2" key="1">
    <citation type="submission" date="2023-07" db="EMBL/GenBank/DDBJ databases">
        <title>Pathogens genome sequencing project 196.</title>
        <authorList>
            <person name="Cao X."/>
        </authorList>
    </citation>
    <scope>NUCLEOTIDE SEQUENCE [LARGE SCALE GENOMIC DNA]</scope>
    <source>
        <strain evidence="1 2">SM41</strain>
    </source>
</reference>
<organism evidence="1 2">
    <name type="scientific">Serratia marcescens</name>
    <dbReference type="NCBI Taxonomy" id="615"/>
    <lineage>
        <taxon>Bacteria</taxon>
        <taxon>Pseudomonadati</taxon>
        <taxon>Pseudomonadota</taxon>
        <taxon>Gammaproteobacteria</taxon>
        <taxon>Enterobacterales</taxon>
        <taxon>Yersiniaceae</taxon>
        <taxon>Serratia</taxon>
    </lineage>
</organism>
<dbReference type="AlphaFoldDB" id="A0ABD5BCD9"/>
<name>A0ABD5BCD9_SERMA</name>
<proteinExistence type="predicted"/>
<dbReference type="Proteomes" id="UP001234811">
    <property type="component" value="Unassembled WGS sequence"/>
</dbReference>
<sequence length="73" mass="8096">TPWSKTMKYRQYTPPAGPPATAFSILPLARRRVIAAKISGSDGRPGIAQERLVGNRHYSLPHLLPLYQNSPEV</sequence>
<feature type="non-terminal residue" evidence="1">
    <location>
        <position position="1"/>
    </location>
</feature>